<dbReference type="Pfam" id="PF08448">
    <property type="entry name" value="PAS_4"/>
    <property type="match status" value="1"/>
</dbReference>
<evidence type="ECO:0000256" key="5">
    <source>
        <dbReference type="ARBA" id="ARBA00022679"/>
    </source>
</evidence>
<dbReference type="NCBIfam" id="TIGR00229">
    <property type="entry name" value="sensory_box"/>
    <property type="match status" value="1"/>
</dbReference>
<feature type="domain" description="PAS" evidence="18">
    <location>
        <begin position="396"/>
        <end position="441"/>
    </location>
</feature>
<dbReference type="SUPFAM" id="SSF55874">
    <property type="entry name" value="ATPase domain of HSP90 chaperone/DNA topoisomerase II/histidine kinase"/>
    <property type="match status" value="1"/>
</dbReference>
<dbReference type="InterPro" id="IPR011006">
    <property type="entry name" value="CheY-like_superfamily"/>
</dbReference>
<keyword evidence="5" id="KW-0808">Transferase</keyword>
<dbReference type="InterPro" id="IPR013656">
    <property type="entry name" value="PAS_4"/>
</dbReference>
<dbReference type="InterPro" id="IPR003594">
    <property type="entry name" value="HATPase_dom"/>
</dbReference>
<evidence type="ECO:0000313" key="23">
    <source>
        <dbReference type="Proteomes" id="UP000027186"/>
    </source>
</evidence>
<feature type="domain" description="PAC" evidence="19">
    <location>
        <begin position="467"/>
        <end position="517"/>
    </location>
</feature>
<evidence type="ECO:0000256" key="4">
    <source>
        <dbReference type="ARBA" id="ARBA00022553"/>
    </source>
</evidence>
<feature type="region of interest" description="Disordered" evidence="15">
    <location>
        <begin position="916"/>
        <end position="936"/>
    </location>
</feature>
<dbReference type="CDD" id="cd00088">
    <property type="entry name" value="HPT"/>
    <property type="match status" value="1"/>
</dbReference>
<evidence type="ECO:0000259" key="20">
    <source>
        <dbReference type="PROSITE" id="PS50885"/>
    </source>
</evidence>
<feature type="domain" description="HAMP" evidence="20">
    <location>
        <begin position="340"/>
        <end position="391"/>
    </location>
</feature>
<feature type="domain" description="Histidine kinase" evidence="16">
    <location>
        <begin position="535"/>
        <end position="758"/>
    </location>
</feature>
<evidence type="ECO:0000256" key="3">
    <source>
        <dbReference type="ARBA" id="ARBA00012438"/>
    </source>
</evidence>
<evidence type="ECO:0000256" key="7">
    <source>
        <dbReference type="ARBA" id="ARBA00022777"/>
    </source>
</evidence>
<dbReference type="Pfam" id="PF01627">
    <property type="entry name" value="Hpt"/>
    <property type="match status" value="1"/>
</dbReference>
<feature type="domain" description="HPt" evidence="21">
    <location>
        <begin position="1124"/>
        <end position="1217"/>
    </location>
</feature>
<evidence type="ECO:0000256" key="9">
    <source>
        <dbReference type="ARBA" id="ARBA00023012"/>
    </source>
</evidence>
<keyword evidence="4 13" id="KW-0597">Phosphoprotein</keyword>
<dbReference type="InterPro" id="IPR036641">
    <property type="entry name" value="HPT_dom_sf"/>
</dbReference>
<evidence type="ECO:0000256" key="14">
    <source>
        <dbReference type="SAM" id="Coils"/>
    </source>
</evidence>
<dbReference type="PROSITE" id="PS50113">
    <property type="entry name" value="PAC"/>
    <property type="match status" value="1"/>
</dbReference>
<evidence type="ECO:0000259" key="18">
    <source>
        <dbReference type="PROSITE" id="PS50112"/>
    </source>
</evidence>
<dbReference type="PROSITE" id="PS50894">
    <property type="entry name" value="HPT"/>
    <property type="match status" value="1"/>
</dbReference>
<dbReference type="GO" id="GO:0000155">
    <property type="term" value="F:phosphorelay sensor kinase activity"/>
    <property type="evidence" value="ECO:0007669"/>
    <property type="project" value="InterPro"/>
</dbReference>
<name>A0A060DHX6_9PROT</name>
<dbReference type="Gene3D" id="1.20.120.160">
    <property type="entry name" value="HPT domain"/>
    <property type="match status" value="1"/>
</dbReference>
<comment type="subcellular location">
    <subcellularLocation>
        <location evidence="2">Membrane</location>
    </subcellularLocation>
</comment>
<evidence type="ECO:0000256" key="13">
    <source>
        <dbReference type="PROSITE-ProRule" id="PRU00169"/>
    </source>
</evidence>
<dbReference type="InterPro" id="IPR036890">
    <property type="entry name" value="HATPase_C_sf"/>
</dbReference>
<dbReference type="EMBL" id="CP007793">
    <property type="protein sequence ID" value="AIB10568.1"/>
    <property type="molecule type" value="Genomic_DNA"/>
</dbReference>
<dbReference type="PANTHER" id="PTHR45339">
    <property type="entry name" value="HYBRID SIGNAL TRANSDUCTION HISTIDINE KINASE J"/>
    <property type="match status" value="1"/>
</dbReference>
<dbReference type="Proteomes" id="UP000027186">
    <property type="component" value="Chromosome"/>
</dbReference>
<evidence type="ECO:0000256" key="10">
    <source>
        <dbReference type="ARBA" id="ARBA00064003"/>
    </source>
</evidence>
<dbReference type="PRINTS" id="PR00344">
    <property type="entry name" value="BCTRLSENSOR"/>
</dbReference>
<dbReference type="InterPro" id="IPR000700">
    <property type="entry name" value="PAS-assoc_C"/>
</dbReference>
<dbReference type="CDD" id="cd00082">
    <property type="entry name" value="HisKA"/>
    <property type="match status" value="1"/>
</dbReference>
<dbReference type="InterPro" id="IPR004358">
    <property type="entry name" value="Sig_transdc_His_kin-like_C"/>
</dbReference>
<sequence>MRLPRLGVAFRILAGLTVIAGLTAATGVVAVSLFGRFHQGFEQIATAKVPGLVNASQLAQQSGTLAANAPALVAVQSQSVRESVMARLSDQIALLEDLMTRLRDRDTDVADVAELQRRKNELVANLMTLNTQVERQLAAAAETGGLVGRLIQLAERIRDAEGTLRDKTAAPRTPEDWEEARGVERRVDLWTAEAQHAILLMLAASRADHEARVDRLRQDYRAAMDRAAEAVSGLPPGSAFDLEPLYRELEALGLGEHNLFTSRLTEIGLARAIKGSVARNQNVSDRLVGAVSDHFLAIEQDIAARSGEFERVIRDGNHAILAMAVISILGALGIFLYIHRNVVRRLRGLQTAMAASAAGRSIAIPTHGQDEIADMARALHYFVATIRSREHALSDSERRLRAILEQSPVGVSIGRPDGSVAFANARAAELAGLPPDAFVGRRHALALPGATLQGRAPPHDGAGLVARDVEVAVDRPDGSRVWALQTLQRTEFEGEPAILAWSYDITGRKRAEEDLRHAKDQAEVAARSKSEFLATMSHEIRTPMNGVLGMLELIALTPLDAEQTELVTTVRDSATALLRIIDDILDLSKIEAGKLDLDEMDLDPRELVEGVAELLAPQAHHKALLLVCDLDRKVPAAVRGDPGRLRQILFNLTGNAIKFTDTGRVVLRTRLEPSAAGSDRLRLRFSVEDTGIGISSAGQARLFQPFSQADSSTTRRFGGTGLGLAICARLVEMMGGRIGVESAPGCGATFWFTVDLAPGDPRMVPGDDTDLSGLSIIVAEPDPVQRAVLIRTLEDKRAAVADATTADEAVELLTMTDADLLVLADGLLEHHPDDAPGAPNPRLSAPAVLARIAAAGVRPPPTLHLVDGREQASDCPPESGEESGAPSTAHPPRHDHLGRPIRRDALFRRLAALAGRAVPPERPADSPSSVTDDGPAALDMAAQDMTDPGAAAAPPMILVAEDHPTNQQVILRQLRQLGFEADMTGDGLEALAAWRTRLYRLLITDCHMPRMDGYELSRQIRSAESAAESAPDSASNPAPGARPRTAIIAMTANALAGEMERCTAAGMDDYIAKPVTLRQLAAALNRAFGEGSAAAPDEPPATEAAGAADRALDLDHVRTTFGALDGMALDMLDFFLETTRPLLDEAAAALERNDLEALRGAAHTLAGAARTAGAEWLGRSASALELAAHRGDPDGAAQALAAVRTAYPAVETAIRALRIGEAV</sequence>
<dbReference type="SMART" id="SM00387">
    <property type="entry name" value="HATPase_c"/>
    <property type="match status" value="1"/>
</dbReference>
<keyword evidence="9" id="KW-0902">Two-component regulatory system</keyword>
<evidence type="ECO:0000256" key="15">
    <source>
        <dbReference type="SAM" id="MobiDB-lite"/>
    </source>
</evidence>
<dbReference type="Pfam" id="PF21689">
    <property type="entry name" value="TorS_sensor_domain"/>
    <property type="match status" value="1"/>
</dbReference>
<dbReference type="InterPro" id="IPR005467">
    <property type="entry name" value="His_kinase_dom"/>
</dbReference>
<dbReference type="InterPro" id="IPR035965">
    <property type="entry name" value="PAS-like_dom_sf"/>
</dbReference>
<dbReference type="GO" id="GO:0005524">
    <property type="term" value="F:ATP binding"/>
    <property type="evidence" value="ECO:0007669"/>
    <property type="project" value="UniProtKB-KW"/>
</dbReference>
<keyword evidence="14" id="KW-0175">Coiled coil</keyword>
<dbReference type="Gene3D" id="3.40.50.2300">
    <property type="match status" value="1"/>
</dbReference>
<keyword evidence="6" id="KW-0547">Nucleotide-binding</keyword>
<evidence type="ECO:0000256" key="6">
    <source>
        <dbReference type="ARBA" id="ARBA00022741"/>
    </source>
</evidence>
<evidence type="ECO:0000256" key="12">
    <source>
        <dbReference type="PROSITE-ProRule" id="PRU00110"/>
    </source>
</evidence>
<evidence type="ECO:0000256" key="11">
    <source>
        <dbReference type="ARBA" id="ARBA00068150"/>
    </source>
</evidence>
<dbReference type="FunFam" id="1.10.287.130:FF:000002">
    <property type="entry name" value="Two-component osmosensing histidine kinase"/>
    <property type="match status" value="1"/>
</dbReference>
<dbReference type="SUPFAM" id="SSF47226">
    <property type="entry name" value="Histidine-containing phosphotransfer domain, HPT domain"/>
    <property type="match status" value="1"/>
</dbReference>
<dbReference type="CDD" id="cd00130">
    <property type="entry name" value="PAS"/>
    <property type="match status" value="1"/>
</dbReference>
<dbReference type="SUPFAM" id="SSF47384">
    <property type="entry name" value="Homodimeric domain of signal transducing histidine kinase"/>
    <property type="match status" value="1"/>
</dbReference>
<dbReference type="SUPFAM" id="SSF52172">
    <property type="entry name" value="CheY-like"/>
    <property type="match status" value="1"/>
</dbReference>
<accession>A0A060DHX6</accession>
<reference evidence="22 23" key="1">
    <citation type="journal article" date="2014" name="Genome Announc.">
        <title>Complete Genome Sequence of the Model Rhizosphere Strain Azospirillum brasilense Az39, Successfully Applied in Agriculture.</title>
        <authorList>
            <person name="Rivera D."/>
            <person name="Revale S."/>
            <person name="Molina R."/>
            <person name="Gualpa J."/>
            <person name="Puente M."/>
            <person name="Maroniche G."/>
            <person name="Paris G."/>
            <person name="Baker D."/>
            <person name="Clavijo B."/>
            <person name="McLay K."/>
            <person name="Spaepen S."/>
            <person name="Perticari A."/>
            <person name="Vazquez M."/>
            <person name="Wisniewski-Dye F."/>
            <person name="Watkins C."/>
            <person name="Martinez-Abarca F."/>
            <person name="Vanderleyden J."/>
            <person name="Cassan F."/>
        </authorList>
    </citation>
    <scope>NUCLEOTIDE SEQUENCE [LARGE SCALE GENOMIC DNA]</scope>
    <source>
        <strain evidence="22 23">Az39</strain>
    </source>
</reference>
<dbReference type="KEGG" id="abq:ABAZ39_00730"/>
<dbReference type="Gene3D" id="1.10.287.130">
    <property type="match status" value="1"/>
</dbReference>
<dbReference type="PROSITE" id="PS50885">
    <property type="entry name" value="HAMP"/>
    <property type="match status" value="1"/>
</dbReference>
<feature type="domain" description="Response regulatory" evidence="17">
    <location>
        <begin position="956"/>
        <end position="1088"/>
    </location>
</feature>
<feature type="modified residue" description="4-aspartylphosphate" evidence="13">
    <location>
        <position position="1005"/>
    </location>
</feature>
<feature type="compositionally biased region" description="Low complexity" evidence="15">
    <location>
        <begin position="1022"/>
        <end position="1041"/>
    </location>
</feature>
<dbReference type="Gene3D" id="6.10.340.10">
    <property type="match status" value="1"/>
</dbReference>
<dbReference type="SMART" id="SM00448">
    <property type="entry name" value="REC"/>
    <property type="match status" value="1"/>
</dbReference>
<feature type="coiled-coil region" evidence="14">
    <location>
        <begin position="85"/>
        <end position="132"/>
    </location>
</feature>
<feature type="region of interest" description="Disordered" evidence="15">
    <location>
        <begin position="1022"/>
        <end position="1042"/>
    </location>
</feature>
<evidence type="ECO:0000259" key="21">
    <source>
        <dbReference type="PROSITE" id="PS50894"/>
    </source>
</evidence>
<dbReference type="PROSITE" id="PS50109">
    <property type="entry name" value="HIS_KIN"/>
    <property type="match status" value="1"/>
</dbReference>
<protein>
    <recommendedName>
        <fullName evidence="11">Sensory/regulatory protein RpfC</fullName>
        <ecNumber evidence="3">2.7.13.3</ecNumber>
    </recommendedName>
</protein>
<dbReference type="InterPro" id="IPR000014">
    <property type="entry name" value="PAS"/>
</dbReference>
<dbReference type="InterPro" id="IPR003661">
    <property type="entry name" value="HisK_dim/P_dom"/>
</dbReference>
<dbReference type="CDD" id="cd16922">
    <property type="entry name" value="HATPase_EvgS-ArcB-TorS-like"/>
    <property type="match status" value="1"/>
</dbReference>
<dbReference type="SUPFAM" id="SSF55785">
    <property type="entry name" value="PYP-like sensor domain (PAS domain)"/>
    <property type="match status" value="1"/>
</dbReference>
<dbReference type="InterPro" id="IPR008207">
    <property type="entry name" value="Sig_transdc_His_kin_Hpt_dom"/>
</dbReference>
<dbReference type="Pfam" id="PF00512">
    <property type="entry name" value="HisKA"/>
    <property type="match status" value="1"/>
</dbReference>
<dbReference type="InterPro" id="IPR001789">
    <property type="entry name" value="Sig_transdc_resp-reg_receiver"/>
</dbReference>
<dbReference type="InterPro" id="IPR003660">
    <property type="entry name" value="HAMP_dom"/>
</dbReference>
<dbReference type="Pfam" id="PF02518">
    <property type="entry name" value="HATPase_c"/>
    <property type="match status" value="1"/>
</dbReference>
<dbReference type="InterPro" id="IPR038188">
    <property type="entry name" value="TorS_sensor_sf"/>
</dbReference>
<dbReference type="EC" id="2.7.13.3" evidence="3"/>
<keyword evidence="8" id="KW-0067">ATP-binding</keyword>
<dbReference type="CDD" id="cd17546">
    <property type="entry name" value="REC_hyHK_CKI1_RcsC-like"/>
    <property type="match status" value="1"/>
</dbReference>
<dbReference type="Gene3D" id="3.30.565.10">
    <property type="entry name" value="Histidine kinase-like ATPase, C-terminal domain"/>
    <property type="match status" value="1"/>
</dbReference>
<dbReference type="PANTHER" id="PTHR45339:SF5">
    <property type="entry name" value="HISTIDINE KINASE"/>
    <property type="match status" value="1"/>
</dbReference>
<evidence type="ECO:0000259" key="17">
    <source>
        <dbReference type="PROSITE" id="PS50110"/>
    </source>
</evidence>
<dbReference type="SMART" id="SM00388">
    <property type="entry name" value="HisKA"/>
    <property type="match status" value="1"/>
</dbReference>
<feature type="modified residue" description="Phosphohistidine" evidence="12">
    <location>
        <position position="1163"/>
    </location>
</feature>
<dbReference type="GO" id="GO:0005886">
    <property type="term" value="C:plasma membrane"/>
    <property type="evidence" value="ECO:0007669"/>
    <property type="project" value="UniProtKB-SubCell"/>
</dbReference>
<dbReference type="Gene3D" id="1.20.58.920">
    <property type="match status" value="1"/>
</dbReference>
<comment type="catalytic activity">
    <reaction evidence="1">
        <text>ATP + protein L-histidine = ADP + protein N-phospho-L-histidine.</text>
        <dbReference type="EC" id="2.7.13.3"/>
    </reaction>
</comment>
<dbReference type="Pfam" id="PF00072">
    <property type="entry name" value="Response_reg"/>
    <property type="match status" value="1"/>
</dbReference>
<dbReference type="RefSeq" id="WP_038525778.1">
    <property type="nucleotide sequence ID" value="NZ_CP007793.1"/>
</dbReference>
<dbReference type="PROSITE" id="PS50112">
    <property type="entry name" value="PAS"/>
    <property type="match status" value="1"/>
</dbReference>
<evidence type="ECO:0000313" key="22">
    <source>
        <dbReference type="EMBL" id="AIB10568.1"/>
    </source>
</evidence>
<dbReference type="Gene3D" id="3.30.450.20">
    <property type="entry name" value="PAS domain"/>
    <property type="match status" value="1"/>
</dbReference>
<dbReference type="AlphaFoldDB" id="A0A060DHX6"/>
<dbReference type="PROSITE" id="PS50110">
    <property type="entry name" value="RESPONSE_REGULATORY"/>
    <property type="match status" value="1"/>
</dbReference>
<comment type="subunit">
    <text evidence="10">At low DSF concentrations, interacts with RpfF.</text>
</comment>
<evidence type="ECO:0000256" key="2">
    <source>
        <dbReference type="ARBA" id="ARBA00004370"/>
    </source>
</evidence>
<dbReference type="FunFam" id="3.30.565.10:FF:000010">
    <property type="entry name" value="Sensor histidine kinase RcsC"/>
    <property type="match status" value="1"/>
</dbReference>
<evidence type="ECO:0000256" key="1">
    <source>
        <dbReference type="ARBA" id="ARBA00000085"/>
    </source>
</evidence>
<evidence type="ECO:0000259" key="16">
    <source>
        <dbReference type="PROSITE" id="PS50109"/>
    </source>
</evidence>
<proteinExistence type="predicted"/>
<evidence type="ECO:0000259" key="19">
    <source>
        <dbReference type="PROSITE" id="PS50113"/>
    </source>
</evidence>
<gene>
    <name evidence="22" type="ORF">ABAZ39_00730</name>
</gene>
<keyword evidence="7 22" id="KW-0418">Kinase</keyword>
<dbReference type="InterPro" id="IPR036097">
    <property type="entry name" value="HisK_dim/P_sf"/>
</dbReference>
<organism evidence="22 23">
    <name type="scientific">Azospirillum argentinense</name>
    <dbReference type="NCBI Taxonomy" id="2970906"/>
    <lineage>
        <taxon>Bacteria</taxon>
        <taxon>Pseudomonadati</taxon>
        <taxon>Pseudomonadota</taxon>
        <taxon>Alphaproteobacteria</taxon>
        <taxon>Rhodospirillales</taxon>
        <taxon>Azospirillaceae</taxon>
        <taxon>Azospirillum</taxon>
    </lineage>
</organism>
<evidence type="ECO:0000256" key="8">
    <source>
        <dbReference type="ARBA" id="ARBA00022840"/>
    </source>
</evidence>
<feature type="region of interest" description="Disordered" evidence="15">
    <location>
        <begin position="859"/>
        <end position="898"/>
    </location>
</feature>